<proteinExistence type="inferred from homology"/>
<feature type="chain" id="PRO_5042676949" description="Lysozyme" evidence="5">
    <location>
        <begin position="26"/>
        <end position="655"/>
    </location>
</feature>
<keyword evidence="1 3" id="KW-0929">Antimicrobial</keyword>
<dbReference type="NCBIfam" id="TIGR03755">
    <property type="entry name" value="conj_TIGR03755"/>
    <property type="match status" value="1"/>
</dbReference>
<dbReference type="GO" id="GO:0016998">
    <property type="term" value="P:cell wall macromolecule catabolic process"/>
    <property type="evidence" value="ECO:0007669"/>
    <property type="project" value="InterPro"/>
</dbReference>
<organism evidence="6 9">
    <name type="scientific">Glaesserella parasuis</name>
    <name type="common">Haemophilus parasuis</name>
    <dbReference type="NCBI Taxonomy" id="738"/>
    <lineage>
        <taxon>Bacteria</taxon>
        <taxon>Pseudomonadati</taxon>
        <taxon>Pseudomonadota</taxon>
        <taxon>Gammaproteobacteria</taxon>
        <taxon>Pasteurellales</taxon>
        <taxon>Pasteurellaceae</taxon>
        <taxon>Glaesserella</taxon>
    </lineage>
</organism>
<keyword evidence="3" id="KW-0326">Glycosidase</keyword>
<dbReference type="InterPro" id="IPR023346">
    <property type="entry name" value="Lysozyme-like_dom_sf"/>
</dbReference>
<reference evidence="8" key="3">
    <citation type="submission" date="2023-04" db="EMBL/GenBank/DDBJ databases">
        <title>Molecular characterization of the Integrative and Conjugative elements harboring multidrug-resistance gene from Glaesserella (Haemophilus) parasuis.</title>
        <authorList>
            <person name="Che Y."/>
            <person name="Zhou L."/>
        </authorList>
    </citation>
    <scope>NUCLEOTIDE SEQUENCE</scope>
    <source>
        <strain evidence="8">Z44</strain>
    </source>
</reference>
<dbReference type="EMBL" id="CP121769">
    <property type="protein sequence ID" value="WGE10962.1"/>
    <property type="molecule type" value="Genomic_DNA"/>
</dbReference>
<comment type="similarity">
    <text evidence="3">Belongs to the glycosyl hydrolase 24 family.</text>
</comment>
<evidence type="ECO:0000313" key="6">
    <source>
        <dbReference type="EMBL" id="QKY72755.1"/>
    </source>
</evidence>
<dbReference type="Gene3D" id="1.10.530.40">
    <property type="match status" value="1"/>
</dbReference>
<feature type="signal peptide" evidence="5">
    <location>
        <begin position="1"/>
        <end position="25"/>
    </location>
</feature>
<protein>
    <recommendedName>
        <fullName evidence="3">Lysozyme</fullName>
        <ecNumber evidence="3">3.2.1.17</ecNumber>
    </recommendedName>
</protein>
<dbReference type="GO" id="GO:0042742">
    <property type="term" value="P:defense response to bacterium"/>
    <property type="evidence" value="ECO:0007669"/>
    <property type="project" value="UniProtKB-KW"/>
</dbReference>
<dbReference type="InterPro" id="IPR002196">
    <property type="entry name" value="Glyco_hydro_24"/>
</dbReference>
<evidence type="ECO:0000256" key="4">
    <source>
        <dbReference type="SAM" id="Coils"/>
    </source>
</evidence>
<comment type="catalytic activity">
    <reaction evidence="3">
        <text>Hydrolysis of (1-&gt;4)-beta-linkages between N-acetylmuramic acid and N-acetyl-D-glucosamine residues in a peptidoglycan and between N-acetyl-D-glucosamine residues in chitodextrins.</text>
        <dbReference type="EC" id="3.2.1.17"/>
    </reaction>
</comment>
<dbReference type="GO" id="GO:0003796">
    <property type="term" value="F:lysozyme activity"/>
    <property type="evidence" value="ECO:0007669"/>
    <property type="project" value="UniProtKB-EC"/>
</dbReference>
<dbReference type="EC" id="3.2.1.17" evidence="3"/>
<dbReference type="EMBL" id="CP071491">
    <property type="protein sequence ID" value="QSX16195.1"/>
    <property type="molecule type" value="Genomic_DNA"/>
</dbReference>
<dbReference type="RefSeq" id="WP_021112554.1">
    <property type="nucleotide sequence ID" value="NZ_CP041334.1"/>
</dbReference>
<feature type="coiled-coil region" evidence="4">
    <location>
        <begin position="378"/>
        <end position="409"/>
    </location>
</feature>
<evidence type="ECO:0000256" key="2">
    <source>
        <dbReference type="ARBA" id="ARBA00022638"/>
    </source>
</evidence>
<reference evidence="7" key="2">
    <citation type="submission" date="2021-03" db="EMBL/GenBank/DDBJ databases">
        <title>Characterization of a novel Integrative Conjugative Element in Glaesserella parasuis.</title>
        <authorList>
            <person name="Hu G."/>
            <person name="Sun H."/>
        </authorList>
    </citation>
    <scope>NUCLEOTIDE SEQUENCE</scope>
    <source>
        <strain evidence="7">GHP1807</strain>
    </source>
</reference>
<evidence type="ECO:0000313" key="9">
    <source>
        <dbReference type="Proteomes" id="UP000509790"/>
    </source>
</evidence>
<accession>A0A084EZA6</accession>
<keyword evidence="5" id="KW-0732">Signal</keyword>
<evidence type="ECO:0000256" key="1">
    <source>
        <dbReference type="ARBA" id="ARBA00022529"/>
    </source>
</evidence>
<name>A0A084EZA6_GLAPU</name>
<keyword evidence="2 3" id="KW-0081">Bacteriolytic enzyme</keyword>
<dbReference type="OrthoDB" id="8553954at2"/>
<dbReference type="SUPFAM" id="SSF53955">
    <property type="entry name" value="Lysozyme-like"/>
    <property type="match status" value="1"/>
</dbReference>
<sequence length="655" mass="71196">MKTKQKLSVLALAISIGIVSESSQANTEYVQGTVLSDKVFYQIGGGSAVMPPPSRKRPNELSIGIGWKSNLTCGNFDIKTTIKNQLNGITEGFKDLYGNVIESATGAVASLPAMIIQRANPQLYDILSNGMYQAKLDFDSLKTSCEDMSNHLADYVMDSKWAKMAGLENYKEIAATETDAKKAKKKSEQEQGSKGITWIGGVKKGGMGQQAIDVIKDVVGAGFNMSLGRAPTAKGSIPKTQCDGMLCTEWQSPEDMAEYAKRILGEKTMTTCDNCGNKKTKAGTGLAPEIENQTKIKATQLEELLNAEAISAEKLNQLSTSTVAVTRGLIESLKEDPDASILGFRLAQELAISKELEKALVLRRVILTGMKEPNVSNNEGAQEELEKSLKMLDREIEQVKLEMELQRSISNNTAIAILNNRMVEQQRALDSNTPDDNKKLHNLSKDSGANILDTSNSNLFTSLDRYIPIPSSDSSGLGNIYASYTSSINGNTPYSPIEVIAGSAKDQAMGLLRQFEGFISTAKYDVNAPRVGYGSDTITRADGTVVKVTSNTTTTREDAERDLARRTHEYSTQIQREIGSSTWNNLTPSAQAALISYTYNYGTLNKTKSVIAAAQAAAESGDMEKLAIAIRNRSVDNNGVNSRRRNQEADYISNN</sequence>
<evidence type="ECO:0000256" key="5">
    <source>
        <dbReference type="SAM" id="SignalP"/>
    </source>
</evidence>
<dbReference type="GeneID" id="66619398"/>
<keyword evidence="3" id="KW-0378">Hydrolase</keyword>
<dbReference type="InterPro" id="IPR023347">
    <property type="entry name" value="Lysozyme_dom_sf"/>
</dbReference>
<dbReference type="GO" id="GO:0031640">
    <property type="term" value="P:killing of cells of another organism"/>
    <property type="evidence" value="ECO:0007669"/>
    <property type="project" value="UniProtKB-KW"/>
</dbReference>
<dbReference type="InterPro" id="IPR021204">
    <property type="entry name" value="Integr_conj_element_PFL4711"/>
</dbReference>
<gene>
    <name evidence="6" type="ORF">FLK62_05475</name>
    <name evidence="7" type="ORF">J1G54_07315</name>
    <name evidence="8" type="ORF">QBL01_05145</name>
</gene>
<dbReference type="Proteomes" id="UP000509790">
    <property type="component" value="Chromosome"/>
</dbReference>
<evidence type="ECO:0000313" key="7">
    <source>
        <dbReference type="EMBL" id="QSX16195.1"/>
    </source>
</evidence>
<dbReference type="Proteomes" id="UP001222296">
    <property type="component" value="Chromosome"/>
</dbReference>
<keyword evidence="4" id="KW-0175">Coiled coil</keyword>
<reference evidence="6 9" key="1">
    <citation type="submission" date="2019-06" db="EMBL/GenBank/DDBJ databases">
        <title>Complete genome sequence of Haemophilus parasuis HPS412.</title>
        <authorList>
            <person name="Yang S."/>
            <person name="Huang C."/>
        </authorList>
    </citation>
    <scope>NUCLEOTIDE SEQUENCE [LARGE SCALE GENOMIC DNA]</scope>
    <source>
        <strain evidence="6 9">HPS412</strain>
    </source>
</reference>
<dbReference type="Proteomes" id="UP000662736">
    <property type="component" value="Chromosome"/>
</dbReference>
<evidence type="ECO:0000313" key="8">
    <source>
        <dbReference type="EMBL" id="WGE10962.1"/>
    </source>
</evidence>
<dbReference type="AlphaFoldDB" id="A0A084EZA6"/>
<dbReference type="EMBL" id="CP041334">
    <property type="protein sequence ID" value="QKY72755.1"/>
    <property type="molecule type" value="Genomic_DNA"/>
</dbReference>
<evidence type="ECO:0000256" key="3">
    <source>
        <dbReference type="RuleBase" id="RU003788"/>
    </source>
</evidence>
<dbReference type="GO" id="GO:0009253">
    <property type="term" value="P:peptidoglycan catabolic process"/>
    <property type="evidence" value="ECO:0007669"/>
    <property type="project" value="InterPro"/>
</dbReference>
<dbReference type="Pfam" id="PF00959">
    <property type="entry name" value="Phage_lysozyme"/>
    <property type="match status" value="1"/>
</dbReference>